<feature type="coiled-coil region" evidence="1">
    <location>
        <begin position="60"/>
        <end position="87"/>
    </location>
</feature>
<dbReference type="EMBL" id="AP009240">
    <property type="protein sequence ID" value="BAG76094.1"/>
    <property type="molecule type" value="Genomic_DNA"/>
</dbReference>
<dbReference type="Gene3D" id="1.20.5.190">
    <property type="match status" value="1"/>
</dbReference>
<feature type="transmembrane region" description="Helical" evidence="2">
    <location>
        <begin position="120"/>
        <end position="145"/>
    </location>
</feature>
<evidence type="ECO:0000256" key="2">
    <source>
        <dbReference type="SAM" id="Phobius"/>
    </source>
</evidence>
<name>A0A979H0X8_ECOSE</name>
<evidence type="ECO:0000313" key="4">
    <source>
        <dbReference type="Proteomes" id="UP000008199"/>
    </source>
</evidence>
<keyword evidence="2" id="KW-1133">Transmembrane helix</keyword>
<accession>A0A979H0X8</accession>
<dbReference type="AlphaFoldDB" id="A0A979H0X8"/>
<keyword evidence="1" id="KW-0175">Coiled coil</keyword>
<dbReference type="KEGG" id="ecy:ECSE_0570"/>
<dbReference type="Proteomes" id="UP000008199">
    <property type="component" value="Chromosome"/>
</dbReference>
<gene>
    <name evidence="3" type="ordered locus">ECSE_0570</name>
</gene>
<dbReference type="RefSeq" id="WP_012565042.1">
    <property type="nucleotide sequence ID" value="NC_011415.1"/>
</dbReference>
<evidence type="ECO:0000313" key="3">
    <source>
        <dbReference type="EMBL" id="BAG76094.1"/>
    </source>
</evidence>
<keyword evidence="2" id="KW-0812">Transmembrane</keyword>
<sequence>MKHDYYEAPNLNDKIAKAAESFCLHSSASSQLAGISGKRWDMLQSSGSSGSGSDNMPEKVAKLESDVAHIKRDVDELKTDVKAIDKNMITILARLDSIKESLTNKPSSDAVDRKISDAKLAVLLGVPAIIAAGTGLYKLSMYFFFSA</sequence>
<evidence type="ECO:0000256" key="1">
    <source>
        <dbReference type="SAM" id="Coils"/>
    </source>
</evidence>
<proteinExistence type="predicted"/>
<reference evidence="3 4" key="1">
    <citation type="journal article" date="2008" name="DNA Res.">
        <title>Complete genome sequence and comparative analysis of the wild-type commensal Escherichia coli strain SE11 isolated from a healthy adult.</title>
        <authorList>
            <person name="Oshima K."/>
            <person name="Toh H."/>
            <person name="Ogura Y."/>
            <person name="Sasamoto H."/>
            <person name="Morita H."/>
            <person name="Park S.-H."/>
            <person name="Ooka T."/>
            <person name="Iyoda S."/>
            <person name="Taylor T.D."/>
            <person name="Hayashi T."/>
            <person name="Itoh K."/>
            <person name="Hattori M."/>
        </authorList>
    </citation>
    <scope>NUCLEOTIDE SEQUENCE [LARGE SCALE GENOMIC DNA]</scope>
    <source>
        <strain evidence="3 4">SE11</strain>
    </source>
</reference>
<protein>
    <submittedName>
        <fullName evidence="3">Uncharacterized protein</fullName>
    </submittedName>
</protein>
<keyword evidence="2" id="KW-0472">Membrane</keyword>
<organism evidence="3 4">
    <name type="scientific">Escherichia coli (strain SE11)</name>
    <dbReference type="NCBI Taxonomy" id="409438"/>
    <lineage>
        <taxon>Bacteria</taxon>
        <taxon>Pseudomonadati</taxon>
        <taxon>Pseudomonadota</taxon>
        <taxon>Gammaproteobacteria</taxon>
        <taxon>Enterobacterales</taxon>
        <taxon>Enterobacteriaceae</taxon>
        <taxon>Escherichia</taxon>
    </lineage>
</organism>